<evidence type="ECO:0000256" key="1">
    <source>
        <dbReference type="SAM" id="MobiDB-lite"/>
    </source>
</evidence>
<feature type="region of interest" description="Disordered" evidence="1">
    <location>
        <begin position="1"/>
        <end position="86"/>
    </location>
</feature>
<feature type="compositionally biased region" description="Low complexity" evidence="1">
    <location>
        <begin position="18"/>
        <end position="32"/>
    </location>
</feature>
<comment type="caution">
    <text evidence="2">The sequence shown here is derived from an EMBL/GenBank/DDBJ whole genome shotgun (WGS) entry which is preliminary data.</text>
</comment>
<dbReference type="Proteomes" id="UP001305414">
    <property type="component" value="Unassembled WGS sequence"/>
</dbReference>
<feature type="compositionally biased region" description="Basic and acidic residues" evidence="1">
    <location>
        <begin position="62"/>
        <end position="86"/>
    </location>
</feature>
<keyword evidence="3" id="KW-1185">Reference proteome</keyword>
<sequence length="86" mass="9969">MPLLRPTHLSVYHPNEPSSSTRAGTSTYSSSSGYDPLREYRLSESTRRSDATERFFVTGKPSRSEDSMARQMKQWEKDWSKVSRQH</sequence>
<reference evidence="2 3" key="1">
    <citation type="submission" date="2023-10" db="EMBL/GenBank/DDBJ databases">
        <title>Draft genome sequence of Xylaria bambusicola isolate GMP-LS, the root and basal stem rot pathogen of sugarcane in Indonesia.</title>
        <authorList>
            <person name="Selvaraj P."/>
            <person name="Muralishankar V."/>
            <person name="Muruganantham S."/>
            <person name="Sp S."/>
            <person name="Haryani S."/>
            <person name="Lau K.J.X."/>
            <person name="Naqvi N.I."/>
        </authorList>
    </citation>
    <scope>NUCLEOTIDE SEQUENCE [LARGE SCALE GENOMIC DNA]</scope>
    <source>
        <strain evidence="2">GMP-LS</strain>
    </source>
</reference>
<protein>
    <submittedName>
        <fullName evidence="2">Uncharacterized protein</fullName>
    </submittedName>
</protein>
<name>A0AAN7V673_9PEZI</name>
<organism evidence="2 3">
    <name type="scientific">Xylaria bambusicola</name>
    <dbReference type="NCBI Taxonomy" id="326684"/>
    <lineage>
        <taxon>Eukaryota</taxon>
        <taxon>Fungi</taxon>
        <taxon>Dikarya</taxon>
        <taxon>Ascomycota</taxon>
        <taxon>Pezizomycotina</taxon>
        <taxon>Sordariomycetes</taxon>
        <taxon>Xylariomycetidae</taxon>
        <taxon>Xylariales</taxon>
        <taxon>Xylariaceae</taxon>
        <taxon>Xylaria</taxon>
    </lineage>
</organism>
<evidence type="ECO:0000313" key="2">
    <source>
        <dbReference type="EMBL" id="KAK5637309.1"/>
    </source>
</evidence>
<evidence type="ECO:0000313" key="3">
    <source>
        <dbReference type="Proteomes" id="UP001305414"/>
    </source>
</evidence>
<proteinExistence type="predicted"/>
<feature type="compositionally biased region" description="Basic and acidic residues" evidence="1">
    <location>
        <begin position="36"/>
        <end position="53"/>
    </location>
</feature>
<accession>A0AAN7V673</accession>
<gene>
    <name evidence="2" type="ORF">RRF57_013021</name>
</gene>
<dbReference type="EMBL" id="JAWHQM010000106">
    <property type="protein sequence ID" value="KAK5637309.1"/>
    <property type="molecule type" value="Genomic_DNA"/>
</dbReference>
<dbReference type="AlphaFoldDB" id="A0AAN7V673"/>